<dbReference type="InterPro" id="IPR003730">
    <property type="entry name" value="Cu_polyphenol_OxRdtase"/>
</dbReference>
<dbReference type="RefSeq" id="WP_135574313.1">
    <property type="nucleotide sequence ID" value="NZ_RQFN01000026.1"/>
</dbReference>
<dbReference type="InterPro" id="IPR038371">
    <property type="entry name" value="Cu_polyphenol_OxRdtase_sf"/>
</dbReference>
<dbReference type="InterPro" id="IPR011324">
    <property type="entry name" value="Cytotoxic_necrot_fac-like_cat"/>
</dbReference>
<dbReference type="SUPFAM" id="SSF64438">
    <property type="entry name" value="CNF1/YfiH-like putative cysteine hydrolases"/>
    <property type="match status" value="1"/>
</dbReference>
<keyword evidence="5" id="KW-0378">Hydrolase</keyword>
<proteinExistence type="inferred from homology"/>
<reference evidence="11" key="1">
    <citation type="journal article" date="2019" name="PLoS Negl. Trop. Dis.">
        <title>Revisiting the worldwide diversity of Leptospira species in the environment.</title>
        <authorList>
            <person name="Vincent A.T."/>
            <person name="Schiettekatte O."/>
            <person name="Bourhy P."/>
            <person name="Veyrier F.J."/>
            <person name="Picardeau M."/>
        </authorList>
    </citation>
    <scope>NUCLEOTIDE SEQUENCE [LARGE SCALE GENOMIC DNA]</scope>
    <source>
        <strain evidence="11">201800278</strain>
    </source>
</reference>
<dbReference type="CDD" id="cd16833">
    <property type="entry name" value="YfiH"/>
    <property type="match status" value="1"/>
</dbReference>
<evidence type="ECO:0000256" key="6">
    <source>
        <dbReference type="ARBA" id="ARBA00022833"/>
    </source>
</evidence>
<dbReference type="PANTHER" id="PTHR30616:SF2">
    <property type="entry name" value="PURINE NUCLEOSIDE PHOSPHORYLASE LACC1"/>
    <property type="match status" value="1"/>
</dbReference>
<dbReference type="Proteomes" id="UP000297465">
    <property type="component" value="Unassembled WGS sequence"/>
</dbReference>
<evidence type="ECO:0000256" key="5">
    <source>
        <dbReference type="ARBA" id="ARBA00022801"/>
    </source>
</evidence>
<keyword evidence="11" id="KW-1185">Reference proteome</keyword>
<evidence type="ECO:0000256" key="8">
    <source>
        <dbReference type="ARBA" id="ARBA00048968"/>
    </source>
</evidence>
<comment type="caution">
    <text evidence="10">The sequence shown here is derived from an EMBL/GenBank/DDBJ whole genome shotgun (WGS) entry which is preliminary data.</text>
</comment>
<evidence type="ECO:0000313" key="11">
    <source>
        <dbReference type="Proteomes" id="UP000297465"/>
    </source>
</evidence>
<evidence type="ECO:0000313" key="10">
    <source>
        <dbReference type="EMBL" id="TGL02437.1"/>
    </source>
</evidence>
<comment type="similarity">
    <text evidence="2">Belongs to the purine nucleoside phosphorylase YfiH/LACC1 family.</text>
</comment>
<evidence type="ECO:0000256" key="4">
    <source>
        <dbReference type="ARBA" id="ARBA00022723"/>
    </source>
</evidence>
<evidence type="ECO:0000256" key="9">
    <source>
        <dbReference type="ARBA" id="ARBA00049893"/>
    </source>
</evidence>
<dbReference type="Gene3D" id="3.60.140.10">
    <property type="entry name" value="CNF1/YfiH-like putative cysteine hydrolases"/>
    <property type="match status" value="1"/>
</dbReference>
<evidence type="ECO:0000256" key="1">
    <source>
        <dbReference type="ARBA" id="ARBA00000553"/>
    </source>
</evidence>
<organism evidence="10 11">
    <name type="scientific">Leptospira montravelensis</name>
    <dbReference type="NCBI Taxonomy" id="2484961"/>
    <lineage>
        <taxon>Bacteria</taxon>
        <taxon>Pseudomonadati</taxon>
        <taxon>Spirochaetota</taxon>
        <taxon>Spirochaetia</taxon>
        <taxon>Leptospirales</taxon>
        <taxon>Leptospiraceae</taxon>
        <taxon>Leptospira</taxon>
    </lineage>
</organism>
<keyword evidence="4" id="KW-0479">Metal-binding</keyword>
<name>A0ABY2LQT7_9LEPT</name>
<comment type="catalytic activity">
    <reaction evidence="7">
        <text>adenosine + H2O + H(+) = inosine + NH4(+)</text>
        <dbReference type="Rhea" id="RHEA:24408"/>
        <dbReference type="ChEBI" id="CHEBI:15377"/>
        <dbReference type="ChEBI" id="CHEBI:15378"/>
        <dbReference type="ChEBI" id="CHEBI:16335"/>
        <dbReference type="ChEBI" id="CHEBI:17596"/>
        <dbReference type="ChEBI" id="CHEBI:28938"/>
        <dbReference type="EC" id="3.5.4.4"/>
    </reaction>
    <physiologicalReaction direction="left-to-right" evidence="7">
        <dbReference type="Rhea" id="RHEA:24409"/>
    </physiologicalReaction>
</comment>
<evidence type="ECO:0000256" key="3">
    <source>
        <dbReference type="ARBA" id="ARBA00022679"/>
    </source>
</evidence>
<sequence>MEFDNEILLPYGRIRFGTAGKQSLDCLKKLFPSYPKNPTTWKEYTEIWVKEKFDSPLPNVFTLNQVHGDSLHQVLPDLVYTNSELVLEGDGLYTELPNSILVVRTADCVPVYLYSNKRPFVAIVHSGWKGTSFGITELMIERAIQSGFSEEEIYLEIGPYIQGADYEVEKDVANLFIPLGKEVCHEKGKGKFLLDVGLAIETRVKARFQKIGGINNLRTNVFQSPLYFSHRAKEEGRNLNFILWES</sequence>
<accession>A0ABY2LQT7</accession>
<gene>
    <name evidence="10" type="ORF">EHQ31_09740</name>
</gene>
<comment type="catalytic activity">
    <reaction evidence="9">
        <text>S-methyl-5'-thioadenosine + phosphate = 5-(methylsulfanyl)-alpha-D-ribose 1-phosphate + adenine</text>
        <dbReference type="Rhea" id="RHEA:11852"/>
        <dbReference type="ChEBI" id="CHEBI:16708"/>
        <dbReference type="ChEBI" id="CHEBI:17509"/>
        <dbReference type="ChEBI" id="CHEBI:43474"/>
        <dbReference type="ChEBI" id="CHEBI:58533"/>
        <dbReference type="EC" id="2.4.2.28"/>
    </reaction>
    <physiologicalReaction direction="left-to-right" evidence="9">
        <dbReference type="Rhea" id="RHEA:11853"/>
    </physiologicalReaction>
</comment>
<dbReference type="EMBL" id="RQFO01000014">
    <property type="protein sequence ID" value="TGL02437.1"/>
    <property type="molecule type" value="Genomic_DNA"/>
</dbReference>
<evidence type="ECO:0000256" key="2">
    <source>
        <dbReference type="ARBA" id="ARBA00007353"/>
    </source>
</evidence>
<comment type="catalytic activity">
    <reaction evidence="8">
        <text>adenosine + phosphate = alpha-D-ribose 1-phosphate + adenine</text>
        <dbReference type="Rhea" id="RHEA:27642"/>
        <dbReference type="ChEBI" id="CHEBI:16335"/>
        <dbReference type="ChEBI" id="CHEBI:16708"/>
        <dbReference type="ChEBI" id="CHEBI:43474"/>
        <dbReference type="ChEBI" id="CHEBI:57720"/>
        <dbReference type="EC" id="2.4.2.1"/>
    </reaction>
    <physiologicalReaction direction="left-to-right" evidence="8">
        <dbReference type="Rhea" id="RHEA:27643"/>
    </physiologicalReaction>
</comment>
<keyword evidence="6" id="KW-0862">Zinc</keyword>
<comment type="catalytic activity">
    <reaction evidence="1">
        <text>inosine + phosphate = alpha-D-ribose 1-phosphate + hypoxanthine</text>
        <dbReference type="Rhea" id="RHEA:27646"/>
        <dbReference type="ChEBI" id="CHEBI:17368"/>
        <dbReference type="ChEBI" id="CHEBI:17596"/>
        <dbReference type="ChEBI" id="CHEBI:43474"/>
        <dbReference type="ChEBI" id="CHEBI:57720"/>
        <dbReference type="EC" id="2.4.2.1"/>
    </reaction>
    <physiologicalReaction direction="left-to-right" evidence="1">
        <dbReference type="Rhea" id="RHEA:27647"/>
    </physiologicalReaction>
</comment>
<dbReference type="Pfam" id="PF02578">
    <property type="entry name" value="Cu-oxidase_4"/>
    <property type="match status" value="1"/>
</dbReference>
<evidence type="ECO:0000256" key="7">
    <source>
        <dbReference type="ARBA" id="ARBA00047989"/>
    </source>
</evidence>
<dbReference type="PANTHER" id="PTHR30616">
    <property type="entry name" value="UNCHARACTERIZED PROTEIN YFIH"/>
    <property type="match status" value="1"/>
</dbReference>
<keyword evidence="3" id="KW-0808">Transferase</keyword>
<protein>
    <submittedName>
        <fullName evidence="10">Laccase domain-containing protein</fullName>
    </submittedName>
</protein>